<evidence type="ECO:0000256" key="1">
    <source>
        <dbReference type="SAM" id="MobiDB-lite"/>
    </source>
</evidence>
<dbReference type="AlphaFoldDB" id="A0A6J6ER06"/>
<gene>
    <name evidence="4" type="ORF">UFOPK1493_02920</name>
</gene>
<keyword evidence="2" id="KW-0812">Transmembrane</keyword>
<feature type="transmembrane region" description="Helical" evidence="2">
    <location>
        <begin position="53"/>
        <end position="75"/>
    </location>
</feature>
<feature type="domain" description="YdbS-like PH" evidence="3">
    <location>
        <begin position="105"/>
        <end position="182"/>
    </location>
</feature>
<keyword evidence="2" id="KW-0472">Membrane</keyword>
<proteinExistence type="predicted"/>
<protein>
    <submittedName>
        <fullName evidence="4">Unannotated protein</fullName>
    </submittedName>
</protein>
<dbReference type="EMBL" id="CAEZSR010000139">
    <property type="protein sequence ID" value="CAB4578991.1"/>
    <property type="molecule type" value="Genomic_DNA"/>
</dbReference>
<organism evidence="4">
    <name type="scientific">freshwater metagenome</name>
    <dbReference type="NCBI Taxonomy" id="449393"/>
    <lineage>
        <taxon>unclassified sequences</taxon>
        <taxon>metagenomes</taxon>
        <taxon>ecological metagenomes</taxon>
    </lineage>
</organism>
<evidence type="ECO:0000313" key="4">
    <source>
        <dbReference type="EMBL" id="CAB4578991.1"/>
    </source>
</evidence>
<evidence type="ECO:0000256" key="2">
    <source>
        <dbReference type="SAM" id="Phobius"/>
    </source>
</evidence>
<sequence length="197" mass="21224">MDPLTRTDPPHEDHPEPAASPVSSATDDRGTTGTTATDTGDGFQLLHPVAATLWRIGSVATALIVGGGATGIAFAVAGVEVVPLCLAAVTVVWTVFGWWFPQQRYRHWSYRIGDAALELRRGVWFRTSAAVPFHRIQQIDVEQGPIQRRSGVVTLRLRTAAAMSEGTVPHLASDEADGVRARLLEAARVSRLIDDGH</sequence>
<dbReference type="PANTHER" id="PTHR34473">
    <property type="entry name" value="UPF0699 TRANSMEMBRANE PROTEIN YDBS"/>
    <property type="match status" value="1"/>
</dbReference>
<dbReference type="Pfam" id="PF03703">
    <property type="entry name" value="bPH_2"/>
    <property type="match status" value="1"/>
</dbReference>
<dbReference type="PANTHER" id="PTHR34473:SF2">
    <property type="entry name" value="UPF0699 TRANSMEMBRANE PROTEIN YDBT"/>
    <property type="match status" value="1"/>
</dbReference>
<dbReference type="InterPro" id="IPR005182">
    <property type="entry name" value="YdbS-like_PH"/>
</dbReference>
<accession>A0A6J6ER06</accession>
<feature type="transmembrane region" description="Helical" evidence="2">
    <location>
        <begin position="81"/>
        <end position="101"/>
    </location>
</feature>
<keyword evidence="2" id="KW-1133">Transmembrane helix</keyword>
<name>A0A6J6ER06_9ZZZZ</name>
<evidence type="ECO:0000259" key="3">
    <source>
        <dbReference type="Pfam" id="PF03703"/>
    </source>
</evidence>
<reference evidence="4" key="1">
    <citation type="submission" date="2020-05" db="EMBL/GenBank/DDBJ databases">
        <authorList>
            <person name="Chiriac C."/>
            <person name="Salcher M."/>
            <person name="Ghai R."/>
            <person name="Kavagutti S V."/>
        </authorList>
    </citation>
    <scope>NUCLEOTIDE SEQUENCE</scope>
</reference>
<feature type="region of interest" description="Disordered" evidence="1">
    <location>
        <begin position="1"/>
        <end position="39"/>
    </location>
</feature>